<evidence type="ECO:0000313" key="3">
    <source>
        <dbReference type="Proteomes" id="UP000516280"/>
    </source>
</evidence>
<protein>
    <submittedName>
        <fullName evidence="2">Uncharacterized protein</fullName>
    </submittedName>
</protein>
<keyword evidence="1" id="KW-0472">Membrane</keyword>
<accession>A0A7L4WEW3</accession>
<organism evidence="2 3">
    <name type="scientific">Pseudolactococcus paracarnosus</name>
    <dbReference type="NCBI Taxonomy" id="2749962"/>
    <lineage>
        <taxon>Bacteria</taxon>
        <taxon>Bacillati</taxon>
        <taxon>Bacillota</taxon>
        <taxon>Bacilli</taxon>
        <taxon>Lactobacillales</taxon>
        <taxon>Streptococcaceae</taxon>
        <taxon>Pseudolactococcus</taxon>
    </lineage>
</organism>
<keyword evidence="1" id="KW-0812">Transmembrane</keyword>
<dbReference type="RefSeq" id="WP_109834724.1">
    <property type="nucleotide sequence ID" value="NZ_JAAEDE010000003.1"/>
</dbReference>
<gene>
    <name evidence="2" type="ORF">BHS01_04455</name>
</gene>
<dbReference type="KEGG" id="lpaa:BHS01_04455"/>
<feature type="transmembrane region" description="Helical" evidence="1">
    <location>
        <begin position="7"/>
        <end position="26"/>
    </location>
</feature>
<evidence type="ECO:0000313" key="2">
    <source>
        <dbReference type="EMBL" id="QDJ27825.1"/>
    </source>
</evidence>
<dbReference type="AlphaFoldDB" id="A0A7L4WEW3"/>
<reference evidence="2 3" key="1">
    <citation type="submission" date="2016-09" db="EMBL/GenBank/DDBJ databases">
        <title>Lactic acid bacteria from MAP meat Genome sequencing and assembly.</title>
        <authorList>
            <person name="Behr J."/>
            <person name="Hilgarth M."/>
            <person name="Vogel R.F."/>
        </authorList>
    </citation>
    <scope>NUCLEOTIDE SEQUENCE [LARGE SCALE GENOMIC DNA]</scope>
    <source>
        <strain evidence="2 3">TMW21615</strain>
    </source>
</reference>
<dbReference type="Proteomes" id="UP000516280">
    <property type="component" value="Chromosome"/>
</dbReference>
<name>A0A7L4WEW3_9LACT</name>
<feature type="transmembrane region" description="Helical" evidence="1">
    <location>
        <begin position="32"/>
        <end position="51"/>
    </location>
</feature>
<keyword evidence="1" id="KW-1133">Transmembrane helix</keyword>
<feature type="transmembrane region" description="Helical" evidence="1">
    <location>
        <begin position="71"/>
        <end position="88"/>
    </location>
</feature>
<evidence type="ECO:0000256" key="1">
    <source>
        <dbReference type="SAM" id="Phobius"/>
    </source>
</evidence>
<sequence>MRVKIIISNVSSFIFSLLSMIVKGKYALSNSLWLSIPYSFCALLLALYLLLNYDKNLSFWAPKNKKQEMNFIFISGGCIISLLVSAIGRW</sequence>
<proteinExistence type="predicted"/>
<dbReference type="EMBL" id="CP017195">
    <property type="protein sequence ID" value="QDJ27825.1"/>
    <property type="molecule type" value="Genomic_DNA"/>
</dbReference>